<proteinExistence type="predicted"/>
<feature type="compositionally biased region" description="Polar residues" evidence="1">
    <location>
        <begin position="64"/>
        <end position="77"/>
    </location>
</feature>
<feature type="region of interest" description="Disordered" evidence="1">
    <location>
        <begin position="1"/>
        <end position="42"/>
    </location>
</feature>
<dbReference type="Proteomes" id="UP000269721">
    <property type="component" value="Unassembled WGS sequence"/>
</dbReference>
<protein>
    <submittedName>
        <fullName evidence="2">Uncharacterized protein</fullName>
    </submittedName>
</protein>
<evidence type="ECO:0000313" key="3">
    <source>
        <dbReference type="Proteomes" id="UP000269721"/>
    </source>
</evidence>
<evidence type="ECO:0000313" key="2">
    <source>
        <dbReference type="EMBL" id="RKO91385.1"/>
    </source>
</evidence>
<organism evidence="2 3">
    <name type="scientific">Blyttiomyces helicus</name>
    <dbReference type="NCBI Taxonomy" id="388810"/>
    <lineage>
        <taxon>Eukaryota</taxon>
        <taxon>Fungi</taxon>
        <taxon>Fungi incertae sedis</taxon>
        <taxon>Chytridiomycota</taxon>
        <taxon>Chytridiomycota incertae sedis</taxon>
        <taxon>Chytridiomycetes</taxon>
        <taxon>Chytridiomycetes incertae sedis</taxon>
        <taxon>Blyttiomyces</taxon>
    </lineage>
</organism>
<evidence type="ECO:0000256" key="1">
    <source>
        <dbReference type="SAM" id="MobiDB-lite"/>
    </source>
</evidence>
<dbReference type="AlphaFoldDB" id="A0A4P9WHG5"/>
<sequence>MPYLESNPELRAETPQAHDRPTSRPPPLYPKNHHQEVGTPRAGSTVWTLIVIQIHVGDVETRSSRQTPVNPDAQLNNKRGAEDEMAEGEALVLAEQLKVFAVSDEADVASAAELP</sequence>
<feature type="compositionally biased region" description="Basic and acidic residues" evidence="1">
    <location>
        <begin position="8"/>
        <end position="22"/>
    </location>
</feature>
<dbReference type="EMBL" id="KZ995091">
    <property type="protein sequence ID" value="RKO91385.1"/>
    <property type="molecule type" value="Genomic_DNA"/>
</dbReference>
<reference evidence="3" key="1">
    <citation type="journal article" date="2018" name="Nat. Microbiol.">
        <title>Leveraging single-cell genomics to expand the fungal tree of life.</title>
        <authorList>
            <person name="Ahrendt S.R."/>
            <person name="Quandt C.A."/>
            <person name="Ciobanu D."/>
            <person name="Clum A."/>
            <person name="Salamov A."/>
            <person name="Andreopoulos B."/>
            <person name="Cheng J.F."/>
            <person name="Woyke T."/>
            <person name="Pelin A."/>
            <person name="Henrissat B."/>
            <person name="Reynolds N.K."/>
            <person name="Benny G.L."/>
            <person name="Smith M.E."/>
            <person name="James T.Y."/>
            <person name="Grigoriev I.V."/>
        </authorList>
    </citation>
    <scope>NUCLEOTIDE SEQUENCE [LARGE SCALE GENOMIC DNA]</scope>
</reference>
<keyword evidence="3" id="KW-1185">Reference proteome</keyword>
<name>A0A4P9WHG5_9FUNG</name>
<feature type="region of interest" description="Disordered" evidence="1">
    <location>
        <begin position="59"/>
        <end position="83"/>
    </location>
</feature>
<accession>A0A4P9WHG5</accession>
<gene>
    <name evidence="2" type="ORF">BDK51DRAFT_50768</name>
</gene>